<evidence type="ECO:0000256" key="1">
    <source>
        <dbReference type="SAM" id="SignalP"/>
    </source>
</evidence>
<name>A0ABP9WAB4_9DEIO</name>
<accession>A0ABP9WAB4</accession>
<feature type="signal peptide" evidence="1">
    <location>
        <begin position="1"/>
        <end position="25"/>
    </location>
</feature>
<reference evidence="2 3" key="1">
    <citation type="submission" date="2024-02" db="EMBL/GenBank/DDBJ databases">
        <title>Deinococcus carri NBRC 110142.</title>
        <authorList>
            <person name="Ichikawa N."/>
            <person name="Katano-Makiyama Y."/>
            <person name="Hidaka K."/>
        </authorList>
    </citation>
    <scope>NUCLEOTIDE SEQUENCE [LARGE SCALE GENOMIC DNA]</scope>
    <source>
        <strain evidence="2 3">NBRC 110142</strain>
    </source>
</reference>
<evidence type="ECO:0000313" key="3">
    <source>
        <dbReference type="Proteomes" id="UP001401887"/>
    </source>
</evidence>
<gene>
    <name evidence="2" type="ORF">Dcar01_03019</name>
</gene>
<dbReference type="Proteomes" id="UP001401887">
    <property type="component" value="Unassembled WGS sequence"/>
</dbReference>
<feature type="chain" id="PRO_5046970688" description="Lipoprotein" evidence="1">
    <location>
        <begin position="26"/>
        <end position="143"/>
    </location>
</feature>
<dbReference type="EMBL" id="BAABRP010000015">
    <property type="protein sequence ID" value="GAA5514264.1"/>
    <property type="molecule type" value="Genomic_DNA"/>
</dbReference>
<keyword evidence="3" id="KW-1185">Reference proteome</keyword>
<dbReference type="PROSITE" id="PS51257">
    <property type="entry name" value="PROKAR_LIPOPROTEIN"/>
    <property type="match status" value="1"/>
</dbReference>
<evidence type="ECO:0000313" key="2">
    <source>
        <dbReference type="EMBL" id="GAA5514264.1"/>
    </source>
</evidence>
<dbReference type="RefSeq" id="WP_345466751.1">
    <property type="nucleotide sequence ID" value="NZ_BAABRP010000015.1"/>
</dbReference>
<evidence type="ECO:0008006" key="4">
    <source>
        <dbReference type="Google" id="ProtNLM"/>
    </source>
</evidence>
<proteinExistence type="predicted"/>
<sequence>MKKIMLLPALALGLSACGGTPPPLAAPTIDVSGTWVATLAGPAAVLPVQVFRFRLTQRGNALNGQAEIAPDLSNPVNVYEPFGRVNGSVSGDRFTFTSSGWGNYVGSVTLSGTVVGGKLTGTWTSVGASGLSAAGTFTATPPN</sequence>
<protein>
    <recommendedName>
        <fullName evidence="4">Lipoprotein</fullName>
    </recommendedName>
</protein>
<keyword evidence="1" id="KW-0732">Signal</keyword>
<organism evidence="2 3">
    <name type="scientific">Deinococcus carri</name>
    <dbReference type="NCBI Taxonomy" id="1211323"/>
    <lineage>
        <taxon>Bacteria</taxon>
        <taxon>Thermotogati</taxon>
        <taxon>Deinococcota</taxon>
        <taxon>Deinococci</taxon>
        <taxon>Deinococcales</taxon>
        <taxon>Deinococcaceae</taxon>
        <taxon>Deinococcus</taxon>
    </lineage>
</organism>
<comment type="caution">
    <text evidence="2">The sequence shown here is derived from an EMBL/GenBank/DDBJ whole genome shotgun (WGS) entry which is preliminary data.</text>
</comment>